<evidence type="ECO:0000259" key="2">
    <source>
        <dbReference type="Pfam" id="PF05627"/>
    </source>
</evidence>
<organism evidence="3 4">
    <name type="scientific">Ceratopteris richardii</name>
    <name type="common">Triangle waterfern</name>
    <dbReference type="NCBI Taxonomy" id="49495"/>
    <lineage>
        <taxon>Eukaryota</taxon>
        <taxon>Viridiplantae</taxon>
        <taxon>Streptophyta</taxon>
        <taxon>Embryophyta</taxon>
        <taxon>Tracheophyta</taxon>
        <taxon>Polypodiopsida</taxon>
        <taxon>Polypodiidae</taxon>
        <taxon>Polypodiales</taxon>
        <taxon>Pteridineae</taxon>
        <taxon>Pteridaceae</taxon>
        <taxon>Parkerioideae</taxon>
        <taxon>Ceratopteris</taxon>
    </lineage>
</organism>
<dbReference type="InterPro" id="IPR040387">
    <property type="entry name" value="RIN4/NOI4"/>
</dbReference>
<feature type="region of interest" description="Disordered" evidence="1">
    <location>
        <begin position="123"/>
        <end position="146"/>
    </location>
</feature>
<feature type="compositionally biased region" description="Basic and acidic residues" evidence="1">
    <location>
        <begin position="193"/>
        <end position="208"/>
    </location>
</feature>
<dbReference type="PANTHER" id="PTHR33159:SF93">
    <property type="entry name" value="PROTEIN NOI4"/>
    <property type="match status" value="1"/>
</dbReference>
<dbReference type="GO" id="GO:0005886">
    <property type="term" value="C:plasma membrane"/>
    <property type="evidence" value="ECO:0007669"/>
    <property type="project" value="TreeGrafter"/>
</dbReference>
<evidence type="ECO:0000256" key="1">
    <source>
        <dbReference type="SAM" id="MobiDB-lite"/>
    </source>
</evidence>
<dbReference type="OMA" id="RTHRENK"/>
<dbReference type="PANTHER" id="PTHR33159">
    <property type="entry name" value="RPM1-INTERACTING PROTEIN 4 (RIN4) FAMILY PROTEIN"/>
    <property type="match status" value="1"/>
</dbReference>
<gene>
    <name evidence="3" type="ORF">KP509_13G062200</name>
</gene>
<reference evidence="3" key="1">
    <citation type="submission" date="2021-08" db="EMBL/GenBank/DDBJ databases">
        <title>WGS assembly of Ceratopteris richardii.</title>
        <authorList>
            <person name="Marchant D.B."/>
            <person name="Chen G."/>
            <person name="Jenkins J."/>
            <person name="Shu S."/>
            <person name="Leebens-Mack J."/>
            <person name="Grimwood J."/>
            <person name="Schmutz J."/>
            <person name="Soltis P."/>
            <person name="Soltis D."/>
            <person name="Chen Z.-H."/>
        </authorList>
    </citation>
    <scope>NUCLEOTIDE SEQUENCE</scope>
    <source>
        <strain evidence="3">Whitten #5841</strain>
        <tissue evidence="3">Leaf</tissue>
    </source>
</reference>
<dbReference type="Pfam" id="PF05627">
    <property type="entry name" value="AvrRpt-cleavage"/>
    <property type="match status" value="2"/>
</dbReference>
<evidence type="ECO:0000313" key="3">
    <source>
        <dbReference type="EMBL" id="KAH7421527.1"/>
    </source>
</evidence>
<proteinExistence type="predicted"/>
<comment type="caution">
    <text evidence="3">The sequence shown here is derived from an EMBL/GenBank/DDBJ whole genome shotgun (WGS) entry which is preliminary data.</text>
</comment>
<feature type="region of interest" description="Disordered" evidence="1">
    <location>
        <begin position="174"/>
        <end position="217"/>
    </location>
</feature>
<dbReference type="OrthoDB" id="1968237at2759"/>
<dbReference type="AlphaFoldDB" id="A0A8T2TE12"/>
<sequence length="312" mass="35322">MQDTRTIVPNFGSWETDTDIPYTTVFEKVRTAKDGKLSSLDIIDKPCQLSSSHHLQDNQCLTYPAYEIDIGSHMSSELHCTGQKSVLGESAFQTKNVVDGQSYSSRRSSLEQMADHIFAESQHAAGNDSPVISRHSASSNALRRGNQHMDREFAEHCIKENSCKRLVPCYLQGSQKQGHHSHENRVSSSAVSIRKDDYHPSDSNRQHESISTPKVRRAQQLLQSSYPNTDMVPERTLPKFGDWDAMDPTRVEFTVIFDKARNERKFSMNQERPITKEARAQGNEDLYESSSTRRRNVLWTLVCCSPVSLGGR</sequence>
<feature type="domain" description="RIN4 pathogenic type III effector avirulence factor Avr cleavage site" evidence="2">
    <location>
        <begin position="5"/>
        <end position="33"/>
    </location>
</feature>
<protein>
    <recommendedName>
        <fullName evidence="2">RIN4 pathogenic type III effector avirulence factor Avr cleavage site domain-containing protein</fullName>
    </recommendedName>
</protein>
<dbReference type="InterPro" id="IPR008700">
    <property type="entry name" value="TypeIII_avirulence_cleave"/>
</dbReference>
<keyword evidence="4" id="KW-1185">Reference proteome</keyword>
<dbReference type="EMBL" id="CM035418">
    <property type="protein sequence ID" value="KAH7421527.1"/>
    <property type="molecule type" value="Genomic_DNA"/>
</dbReference>
<dbReference type="Proteomes" id="UP000825935">
    <property type="component" value="Chromosome 13"/>
</dbReference>
<evidence type="ECO:0000313" key="4">
    <source>
        <dbReference type="Proteomes" id="UP000825935"/>
    </source>
</evidence>
<name>A0A8T2TE12_CERRI</name>
<accession>A0A8T2TE12</accession>
<feature type="domain" description="RIN4 pathogenic type III effector avirulence factor Avr cleavage site" evidence="2">
    <location>
        <begin position="235"/>
        <end position="265"/>
    </location>
</feature>